<evidence type="ECO:0000256" key="4">
    <source>
        <dbReference type="SAM" id="Coils"/>
    </source>
</evidence>
<dbReference type="PANTHER" id="PTHR47968">
    <property type="entry name" value="CENTROMERE PROTEIN E"/>
    <property type="match status" value="1"/>
</dbReference>
<dbReference type="Gene3D" id="3.40.850.10">
    <property type="entry name" value="Kinesin motor domain"/>
    <property type="match status" value="1"/>
</dbReference>
<keyword evidence="1 4" id="KW-0175">Coiled coil</keyword>
<comment type="similarity">
    <text evidence="3">Belongs to the TRAFAC class myosin-kinesin ATPase superfamily. Kinesin family.</text>
</comment>
<dbReference type="AlphaFoldDB" id="A0A0M0JR69"/>
<dbReference type="InterPro" id="IPR001752">
    <property type="entry name" value="Kinesin_motor_dom"/>
</dbReference>
<evidence type="ECO:0000313" key="8">
    <source>
        <dbReference type="Proteomes" id="UP000037460"/>
    </source>
</evidence>
<dbReference type="InterPro" id="IPR027640">
    <property type="entry name" value="Kinesin-like_fam"/>
</dbReference>
<dbReference type="PROSITE" id="PS50067">
    <property type="entry name" value="KINESIN_MOTOR_2"/>
    <property type="match status" value="1"/>
</dbReference>
<evidence type="ECO:0000313" key="7">
    <source>
        <dbReference type="EMBL" id="KOO29094.1"/>
    </source>
</evidence>
<dbReference type="Pfam" id="PF00225">
    <property type="entry name" value="Kinesin"/>
    <property type="match status" value="1"/>
</dbReference>
<feature type="compositionally biased region" description="Low complexity" evidence="5">
    <location>
        <begin position="605"/>
        <end position="621"/>
    </location>
</feature>
<dbReference type="GO" id="GO:0005524">
    <property type="term" value="F:ATP binding"/>
    <property type="evidence" value="ECO:0007669"/>
    <property type="project" value="UniProtKB-UniRule"/>
</dbReference>
<dbReference type="InterPro" id="IPR036961">
    <property type="entry name" value="Kinesin_motor_dom_sf"/>
</dbReference>
<sequence>MPEEEDADGTQLALRPLSSGSEVEAIGVFARLKPVGSSDTRGQVEVPTRFGKQKNVQVATGGGKCLEFSLDWIFKETELQEDLYNIAGYPRVQSVLEGYNATIMAYGQTGSGKTHTMFGPDEVLTDFINCDPNLMGIVPRASDHIFDGLKHGEQESSFIVQCSYLEVYNNTLNDLLGSKTNLAMREKPGSGLQVEGLSYEMVTSSREVMAALARGNARRVVAAMKMNARSSRGHAIFTIYVKEILAFGGEKAGKLNLVDLAGMESSKKSYAVEGASNNPLRVLEAKNINTSLYALGSVIEKLSEASRPGGSKSHVPYRDSKLTRLLQDSLGGNSKTSIIVTLRIESQNVEETIQTLRFAQRAKAVKTVVKDNTITVKDTDKLVKEIDELNVQLETSQLMVRDLHAQLARREAEEFERLERARADAAELMKTSNAGDASASAAEILALRGEVAMLKHKNMSLLHHKILHRVLKVQSESAFLRLRAAYQEEKERLCDAESVIAAKERENRELMARNEELQRAVHALRTGRPMPAGVSIPRTADDDFDEWREDMISKAEAELKAAMSAGDPERLKAAIANASATVAKARARGSHVIKRGQILHGDGTGATARTGTPRRVSVRGRGSVRGGGGGAFEYDDGLTEEERKYVRFNDAATSRKLALASRGYEVHNIFIDNLFDLANEHGVAPSEWVEFLRLQIPSPRPEGEDESLEAEGRRRLKAAGRKVANVIGWRAKFGDGFKAPAVLVAAAPLIERPANYRPEEPSGVSSTTTVEPRRNLHRGKSLHMEAFESDLNLADNAIVILQNSEPNAQLTPTTKESRAQRYNQKLRERMDAREVNRKPTPRT</sequence>
<dbReference type="OrthoDB" id="3176171at2759"/>
<dbReference type="EMBL" id="JWZX01002464">
    <property type="protein sequence ID" value="KOO29094.1"/>
    <property type="molecule type" value="Genomic_DNA"/>
</dbReference>
<feature type="domain" description="Kinesin motor" evidence="6">
    <location>
        <begin position="25"/>
        <end position="365"/>
    </location>
</feature>
<reference evidence="8" key="1">
    <citation type="journal article" date="2015" name="PLoS Genet.">
        <title>Genome Sequence and Transcriptome Analyses of Chrysochromulina tobin: Metabolic Tools for Enhanced Algal Fitness in the Prominent Order Prymnesiales (Haptophyceae).</title>
        <authorList>
            <person name="Hovde B.T."/>
            <person name="Deodato C.R."/>
            <person name="Hunsperger H.M."/>
            <person name="Ryken S.A."/>
            <person name="Yost W."/>
            <person name="Jha R.K."/>
            <person name="Patterson J."/>
            <person name="Monnat R.J. Jr."/>
            <person name="Barlow S.B."/>
            <person name="Starkenburg S.R."/>
            <person name="Cattolico R.A."/>
        </authorList>
    </citation>
    <scope>NUCLEOTIDE SEQUENCE</scope>
    <source>
        <strain evidence="8">CCMP291</strain>
    </source>
</reference>
<evidence type="ECO:0000259" key="6">
    <source>
        <dbReference type="PROSITE" id="PS50067"/>
    </source>
</evidence>
<dbReference type="GO" id="GO:0003777">
    <property type="term" value="F:microtubule motor activity"/>
    <property type="evidence" value="ECO:0007669"/>
    <property type="project" value="InterPro"/>
</dbReference>
<keyword evidence="2 3" id="KW-0505">Motor protein</keyword>
<evidence type="ECO:0000256" key="2">
    <source>
        <dbReference type="ARBA" id="ARBA00023175"/>
    </source>
</evidence>
<keyword evidence="3" id="KW-0067">ATP-binding</keyword>
<proteinExistence type="inferred from homology"/>
<dbReference type="CDD" id="cd00106">
    <property type="entry name" value="KISc"/>
    <property type="match status" value="1"/>
</dbReference>
<feature type="region of interest" description="Disordered" evidence="5">
    <location>
        <begin position="805"/>
        <end position="843"/>
    </location>
</feature>
<dbReference type="GO" id="GO:0008017">
    <property type="term" value="F:microtubule binding"/>
    <property type="evidence" value="ECO:0007669"/>
    <property type="project" value="InterPro"/>
</dbReference>
<accession>A0A0M0JR69</accession>
<dbReference type="GO" id="GO:0007018">
    <property type="term" value="P:microtubule-based movement"/>
    <property type="evidence" value="ECO:0007669"/>
    <property type="project" value="InterPro"/>
</dbReference>
<comment type="caution">
    <text evidence="7">The sequence shown here is derived from an EMBL/GenBank/DDBJ whole genome shotgun (WGS) entry which is preliminary data.</text>
</comment>
<feature type="compositionally biased region" description="Polar residues" evidence="5">
    <location>
        <begin position="805"/>
        <end position="814"/>
    </location>
</feature>
<evidence type="ECO:0000256" key="1">
    <source>
        <dbReference type="ARBA" id="ARBA00023054"/>
    </source>
</evidence>
<dbReference type="InterPro" id="IPR027417">
    <property type="entry name" value="P-loop_NTPase"/>
</dbReference>
<dbReference type="PANTHER" id="PTHR47968:SF75">
    <property type="entry name" value="CENTROMERE-ASSOCIATED PROTEIN E"/>
    <property type="match status" value="1"/>
</dbReference>
<dbReference type="SUPFAM" id="SSF52540">
    <property type="entry name" value="P-loop containing nucleoside triphosphate hydrolases"/>
    <property type="match status" value="1"/>
</dbReference>
<feature type="compositionally biased region" description="Basic and acidic residues" evidence="5">
    <location>
        <begin position="815"/>
        <end position="837"/>
    </location>
</feature>
<organism evidence="7 8">
    <name type="scientific">Chrysochromulina tobinii</name>
    <dbReference type="NCBI Taxonomy" id="1460289"/>
    <lineage>
        <taxon>Eukaryota</taxon>
        <taxon>Haptista</taxon>
        <taxon>Haptophyta</taxon>
        <taxon>Prymnesiophyceae</taxon>
        <taxon>Prymnesiales</taxon>
        <taxon>Chrysochromulinaceae</taxon>
        <taxon>Chrysochromulina</taxon>
    </lineage>
</organism>
<evidence type="ECO:0000256" key="3">
    <source>
        <dbReference type="PROSITE-ProRule" id="PRU00283"/>
    </source>
</evidence>
<name>A0A0M0JR69_9EUKA</name>
<feature type="binding site" evidence="3">
    <location>
        <begin position="107"/>
        <end position="114"/>
    </location>
    <ligand>
        <name>ATP</name>
        <dbReference type="ChEBI" id="CHEBI:30616"/>
    </ligand>
</feature>
<dbReference type="SMART" id="SM00129">
    <property type="entry name" value="KISc"/>
    <property type="match status" value="1"/>
</dbReference>
<feature type="region of interest" description="Disordered" evidence="5">
    <location>
        <begin position="601"/>
        <end position="623"/>
    </location>
</feature>
<protein>
    <submittedName>
        <fullName evidence="7">Kinesin motor domain containing protein</fullName>
    </submittedName>
</protein>
<keyword evidence="8" id="KW-1185">Reference proteome</keyword>
<feature type="coiled-coil region" evidence="4">
    <location>
        <begin position="500"/>
        <end position="527"/>
    </location>
</feature>
<keyword evidence="3" id="KW-0547">Nucleotide-binding</keyword>
<evidence type="ECO:0000256" key="5">
    <source>
        <dbReference type="SAM" id="MobiDB-lite"/>
    </source>
</evidence>
<dbReference type="Proteomes" id="UP000037460">
    <property type="component" value="Unassembled WGS sequence"/>
</dbReference>
<gene>
    <name evidence="7" type="ORF">Ctob_012672</name>
</gene>
<dbReference type="PRINTS" id="PR00380">
    <property type="entry name" value="KINESINHEAVY"/>
</dbReference>